<sequence>MLVNEEFFRLLFPSKKIIERKPDIDYESNNLIFKNFIIYGFQGAGKTTTVNAIGYYANKKYGKENVNCAVSENGDLDLLLRWGMKPVLVNILFADNVTLRPLEKETLMRYFRIRHLFKQKYNQSNGYILSLIALHRFHSIPVELRTTIDGIIIKDSSLNPYDRSVLKRFIGQDFLDFLEEIYLERDSRPELKRYSIFISKGVSGLISLPLVKENYLRDVLDLKTLLKGGILQ</sequence>
<dbReference type="EMBL" id="MT144082">
    <property type="protein sequence ID" value="QJA48377.1"/>
    <property type="molecule type" value="Genomic_DNA"/>
</dbReference>
<organism evidence="1">
    <name type="scientific">viral metagenome</name>
    <dbReference type="NCBI Taxonomy" id="1070528"/>
    <lineage>
        <taxon>unclassified sequences</taxon>
        <taxon>metagenomes</taxon>
        <taxon>organismal metagenomes</taxon>
    </lineage>
</organism>
<evidence type="ECO:0000313" key="1">
    <source>
        <dbReference type="EMBL" id="QJA48377.1"/>
    </source>
</evidence>
<dbReference type="AlphaFoldDB" id="A0A6H1ZM26"/>
<gene>
    <name evidence="1" type="ORF">TM448A00932_0005</name>
    <name evidence="2" type="ORF">TM448B00884_0031</name>
</gene>
<evidence type="ECO:0000313" key="2">
    <source>
        <dbReference type="EMBL" id="QJH96980.1"/>
    </source>
</evidence>
<dbReference type="EMBL" id="MT144668">
    <property type="protein sequence ID" value="QJH96980.1"/>
    <property type="molecule type" value="Genomic_DNA"/>
</dbReference>
<proteinExistence type="predicted"/>
<dbReference type="SUPFAM" id="SSF52540">
    <property type="entry name" value="P-loop containing nucleoside triphosphate hydrolases"/>
    <property type="match status" value="1"/>
</dbReference>
<name>A0A6H1ZM26_9ZZZZ</name>
<dbReference type="InterPro" id="IPR027417">
    <property type="entry name" value="P-loop_NTPase"/>
</dbReference>
<reference evidence="1" key="1">
    <citation type="submission" date="2020-03" db="EMBL/GenBank/DDBJ databases">
        <title>The deep terrestrial virosphere.</title>
        <authorList>
            <person name="Holmfeldt K."/>
            <person name="Nilsson E."/>
            <person name="Simone D."/>
            <person name="Lopez-Fernandez M."/>
            <person name="Wu X."/>
            <person name="de Brujin I."/>
            <person name="Lundin D."/>
            <person name="Andersson A."/>
            <person name="Bertilsson S."/>
            <person name="Dopson M."/>
        </authorList>
    </citation>
    <scope>NUCLEOTIDE SEQUENCE</scope>
    <source>
        <strain evidence="1">TM448A00932</strain>
        <strain evidence="2">TM448B00884</strain>
    </source>
</reference>
<accession>A0A6H1ZM26</accession>
<protein>
    <submittedName>
        <fullName evidence="1">Uncharacterized protein</fullName>
    </submittedName>
</protein>